<gene>
    <name evidence="1" type="ORF">HanXRQr2_Chr11g0500001</name>
</gene>
<keyword evidence="1" id="KW-0808">Transferase</keyword>
<proteinExistence type="predicted"/>
<sequence>MAEVASSSTTTGTPIDWIRRSRQLVIQNKRNWLMAWEVAAKAYQELLMDMCWQKLAPNLPYVKSLF</sequence>
<evidence type="ECO:0000313" key="2">
    <source>
        <dbReference type="Proteomes" id="UP000215914"/>
    </source>
</evidence>
<dbReference type="AlphaFoldDB" id="A0A9K3HQC8"/>
<keyword evidence="1" id="KW-0804">Transcription</keyword>
<dbReference type="Gramene" id="mRNA:HanXRQr2_Chr11g0500001">
    <property type="protein sequence ID" value="CDS:HanXRQr2_Chr11g0500001.1"/>
    <property type="gene ID" value="HanXRQr2_Chr11g0500001"/>
</dbReference>
<evidence type="ECO:0000313" key="1">
    <source>
        <dbReference type="EMBL" id="KAF5782769.1"/>
    </source>
</evidence>
<comment type="caution">
    <text evidence="1">The sequence shown here is derived from an EMBL/GenBank/DDBJ whole genome shotgun (WGS) entry which is preliminary data.</text>
</comment>
<organism evidence="1 2">
    <name type="scientific">Helianthus annuus</name>
    <name type="common">Common sunflower</name>
    <dbReference type="NCBI Taxonomy" id="4232"/>
    <lineage>
        <taxon>Eukaryota</taxon>
        <taxon>Viridiplantae</taxon>
        <taxon>Streptophyta</taxon>
        <taxon>Embryophyta</taxon>
        <taxon>Tracheophyta</taxon>
        <taxon>Spermatophyta</taxon>
        <taxon>Magnoliopsida</taxon>
        <taxon>eudicotyledons</taxon>
        <taxon>Gunneridae</taxon>
        <taxon>Pentapetalae</taxon>
        <taxon>asterids</taxon>
        <taxon>campanulids</taxon>
        <taxon>Asterales</taxon>
        <taxon>Asteraceae</taxon>
        <taxon>Asteroideae</taxon>
        <taxon>Heliantheae alliance</taxon>
        <taxon>Heliantheae</taxon>
        <taxon>Helianthus</taxon>
    </lineage>
</organism>
<keyword evidence="1" id="KW-0240">DNA-directed RNA polymerase</keyword>
<keyword evidence="1" id="KW-0548">Nucleotidyltransferase</keyword>
<dbReference type="EMBL" id="MNCJ02000326">
    <property type="protein sequence ID" value="KAF5782769.1"/>
    <property type="molecule type" value="Genomic_DNA"/>
</dbReference>
<protein>
    <submittedName>
        <fullName evidence="1">DNA-directed RNA polymerase</fullName>
        <ecNumber evidence="1">2.7.7.6</ecNumber>
    </submittedName>
</protein>
<dbReference type="Proteomes" id="UP000215914">
    <property type="component" value="Unassembled WGS sequence"/>
</dbReference>
<name>A0A9K3HQC8_HELAN</name>
<dbReference type="GO" id="GO:0003899">
    <property type="term" value="F:DNA-directed RNA polymerase activity"/>
    <property type="evidence" value="ECO:0007669"/>
    <property type="project" value="UniProtKB-EC"/>
</dbReference>
<dbReference type="GO" id="GO:0000428">
    <property type="term" value="C:DNA-directed RNA polymerase complex"/>
    <property type="evidence" value="ECO:0007669"/>
    <property type="project" value="UniProtKB-KW"/>
</dbReference>
<reference evidence="1" key="2">
    <citation type="submission" date="2020-06" db="EMBL/GenBank/DDBJ databases">
        <title>Helianthus annuus Genome sequencing and assembly Release 2.</title>
        <authorList>
            <person name="Gouzy J."/>
            <person name="Langlade N."/>
            <person name="Munos S."/>
        </authorList>
    </citation>
    <scope>NUCLEOTIDE SEQUENCE</scope>
    <source>
        <tissue evidence="1">Leaves</tissue>
    </source>
</reference>
<reference evidence="1" key="1">
    <citation type="journal article" date="2017" name="Nature">
        <title>The sunflower genome provides insights into oil metabolism, flowering and Asterid evolution.</title>
        <authorList>
            <person name="Badouin H."/>
            <person name="Gouzy J."/>
            <person name="Grassa C.J."/>
            <person name="Murat F."/>
            <person name="Staton S.E."/>
            <person name="Cottret L."/>
            <person name="Lelandais-Briere C."/>
            <person name="Owens G.L."/>
            <person name="Carrere S."/>
            <person name="Mayjonade B."/>
            <person name="Legrand L."/>
            <person name="Gill N."/>
            <person name="Kane N.C."/>
            <person name="Bowers J.E."/>
            <person name="Hubner S."/>
            <person name="Bellec A."/>
            <person name="Berard A."/>
            <person name="Berges H."/>
            <person name="Blanchet N."/>
            <person name="Boniface M.C."/>
            <person name="Brunel D."/>
            <person name="Catrice O."/>
            <person name="Chaidir N."/>
            <person name="Claudel C."/>
            <person name="Donnadieu C."/>
            <person name="Faraut T."/>
            <person name="Fievet G."/>
            <person name="Helmstetter N."/>
            <person name="King M."/>
            <person name="Knapp S.J."/>
            <person name="Lai Z."/>
            <person name="Le Paslier M.C."/>
            <person name="Lippi Y."/>
            <person name="Lorenzon L."/>
            <person name="Mandel J.R."/>
            <person name="Marage G."/>
            <person name="Marchand G."/>
            <person name="Marquand E."/>
            <person name="Bret-Mestries E."/>
            <person name="Morien E."/>
            <person name="Nambeesan S."/>
            <person name="Nguyen T."/>
            <person name="Pegot-Espagnet P."/>
            <person name="Pouilly N."/>
            <person name="Raftis F."/>
            <person name="Sallet E."/>
            <person name="Schiex T."/>
            <person name="Thomas J."/>
            <person name="Vandecasteele C."/>
            <person name="Vares D."/>
            <person name="Vear F."/>
            <person name="Vautrin S."/>
            <person name="Crespi M."/>
            <person name="Mangin B."/>
            <person name="Burke J.M."/>
            <person name="Salse J."/>
            <person name="Munos S."/>
            <person name="Vincourt P."/>
            <person name="Rieseberg L.H."/>
            <person name="Langlade N.B."/>
        </authorList>
    </citation>
    <scope>NUCLEOTIDE SEQUENCE</scope>
    <source>
        <tissue evidence="1">Leaves</tissue>
    </source>
</reference>
<accession>A0A9K3HQC8</accession>
<keyword evidence="2" id="KW-1185">Reference proteome</keyword>
<dbReference type="EC" id="2.7.7.6" evidence="1"/>